<dbReference type="FunFam" id="3.40.50.720:FF:000084">
    <property type="entry name" value="Short-chain dehydrogenase reductase"/>
    <property type="match status" value="1"/>
</dbReference>
<dbReference type="Pfam" id="PF13561">
    <property type="entry name" value="adh_short_C2"/>
    <property type="match status" value="1"/>
</dbReference>
<protein>
    <submittedName>
        <fullName evidence="4">Short-chain dehydrogenase</fullName>
    </submittedName>
</protein>
<evidence type="ECO:0000256" key="1">
    <source>
        <dbReference type="ARBA" id="ARBA00006484"/>
    </source>
</evidence>
<dbReference type="AlphaFoldDB" id="A0A1A3N701"/>
<name>A0A1A3N701_MYCAS</name>
<dbReference type="InterPro" id="IPR002347">
    <property type="entry name" value="SDR_fam"/>
</dbReference>
<dbReference type="Gene3D" id="3.40.50.720">
    <property type="entry name" value="NAD(P)-binding Rossmann-like Domain"/>
    <property type="match status" value="1"/>
</dbReference>
<dbReference type="CDD" id="cd05233">
    <property type="entry name" value="SDR_c"/>
    <property type="match status" value="1"/>
</dbReference>
<gene>
    <name evidence="4" type="ORF">A5636_23675</name>
</gene>
<evidence type="ECO:0000313" key="5">
    <source>
        <dbReference type="Proteomes" id="UP000093629"/>
    </source>
</evidence>
<organism evidence="4 5">
    <name type="scientific">Mycobacterium asiaticum</name>
    <dbReference type="NCBI Taxonomy" id="1790"/>
    <lineage>
        <taxon>Bacteria</taxon>
        <taxon>Bacillati</taxon>
        <taxon>Actinomycetota</taxon>
        <taxon>Actinomycetes</taxon>
        <taxon>Mycobacteriales</taxon>
        <taxon>Mycobacteriaceae</taxon>
        <taxon>Mycobacterium</taxon>
    </lineage>
</organism>
<dbReference type="InterPro" id="IPR057326">
    <property type="entry name" value="KR_dom"/>
</dbReference>
<dbReference type="PRINTS" id="PR00081">
    <property type="entry name" value="GDHRDH"/>
</dbReference>
<dbReference type="RefSeq" id="WP_065158198.1">
    <property type="nucleotide sequence ID" value="NZ_LZLQ01000055.1"/>
</dbReference>
<accession>A0A1A3N701</accession>
<comment type="similarity">
    <text evidence="1">Belongs to the short-chain dehydrogenases/reductases (SDR) family.</text>
</comment>
<evidence type="ECO:0000259" key="3">
    <source>
        <dbReference type="SMART" id="SM00822"/>
    </source>
</evidence>
<dbReference type="PANTHER" id="PTHR42760">
    <property type="entry name" value="SHORT-CHAIN DEHYDROGENASES/REDUCTASES FAMILY MEMBER"/>
    <property type="match status" value="1"/>
</dbReference>
<feature type="domain" description="Ketoreductase" evidence="3">
    <location>
        <begin position="13"/>
        <end position="199"/>
    </location>
</feature>
<dbReference type="OrthoDB" id="286404at2"/>
<dbReference type="InterPro" id="IPR020904">
    <property type="entry name" value="Sc_DH/Rdtase_CS"/>
</dbReference>
<dbReference type="EMBL" id="LZLQ01000055">
    <property type="protein sequence ID" value="OBK17115.1"/>
    <property type="molecule type" value="Genomic_DNA"/>
</dbReference>
<dbReference type="PROSITE" id="PS00061">
    <property type="entry name" value="ADH_SHORT"/>
    <property type="match status" value="1"/>
</dbReference>
<keyword evidence="5" id="KW-1185">Reference proteome</keyword>
<dbReference type="PRINTS" id="PR00080">
    <property type="entry name" value="SDRFAMILY"/>
</dbReference>
<sequence>MGYADQLFDLTDQVVLITGGSRGLGREMAFGLARCGADLVIASRNLDNCVAVAKQIEAETGRTAMPYQVHVGRWDQLDGLVDATFDRFGKIDTLINNAGMSPLYAKLTDVTEKLYDSVFNLNLKGPFRLSALVGERMVAAGRGSIINVSSAGSLRPSPDIVPYAAAKAGLNAMTEGFARAFGPTVRVNTLMAGPFLTDVSKAWNLDERGGEMFGHLSLKRAGDPAEIVGAALFLASDASSFTTGSTVRADGGIP</sequence>
<comment type="caution">
    <text evidence="4">The sequence shown here is derived from an EMBL/GenBank/DDBJ whole genome shotgun (WGS) entry which is preliminary data.</text>
</comment>
<proteinExistence type="inferred from homology"/>
<dbReference type="InterPro" id="IPR036291">
    <property type="entry name" value="NAD(P)-bd_dom_sf"/>
</dbReference>
<dbReference type="GO" id="GO:0016616">
    <property type="term" value="F:oxidoreductase activity, acting on the CH-OH group of donors, NAD or NADP as acceptor"/>
    <property type="evidence" value="ECO:0007669"/>
    <property type="project" value="TreeGrafter"/>
</dbReference>
<evidence type="ECO:0000313" key="4">
    <source>
        <dbReference type="EMBL" id="OBK17115.1"/>
    </source>
</evidence>
<reference evidence="4 5" key="1">
    <citation type="submission" date="2016-06" db="EMBL/GenBank/DDBJ databases">
        <authorList>
            <person name="Kjaerup R.B."/>
            <person name="Dalgaard T.S."/>
            <person name="Juul-Madsen H.R."/>
        </authorList>
    </citation>
    <scope>NUCLEOTIDE SEQUENCE [LARGE SCALE GENOMIC DNA]</scope>
    <source>
        <strain evidence="4 5">1245139.5</strain>
    </source>
</reference>
<evidence type="ECO:0000256" key="2">
    <source>
        <dbReference type="ARBA" id="ARBA00023002"/>
    </source>
</evidence>
<dbReference type="SUPFAM" id="SSF51735">
    <property type="entry name" value="NAD(P)-binding Rossmann-fold domains"/>
    <property type="match status" value="1"/>
</dbReference>
<dbReference type="SMART" id="SM00822">
    <property type="entry name" value="PKS_KR"/>
    <property type="match status" value="1"/>
</dbReference>
<dbReference type="Proteomes" id="UP000093629">
    <property type="component" value="Unassembled WGS sequence"/>
</dbReference>
<keyword evidence="2" id="KW-0560">Oxidoreductase</keyword>